<evidence type="ECO:0000256" key="1">
    <source>
        <dbReference type="SAM" id="Phobius"/>
    </source>
</evidence>
<evidence type="ECO:0000313" key="3">
    <source>
        <dbReference type="WBParaSite" id="nRc.2.0.1.t37070-RA"/>
    </source>
</evidence>
<dbReference type="PANTHER" id="PTHR46273">
    <property type="entry name" value="MYOSUPPRESSIN RECEPTOR 1, ISOFORM B-RELATED"/>
    <property type="match status" value="1"/>
</dbReference>
<dbReference type="WBParaSite" id="nRc.2.0.1.t37070-RA">
    <property type="protein sequence ID" value="nRc.2.0.1.t37070-RA"/>
    <property type="gene ID" value="nRc.2.0.1.g37070"/>
</dbReference>
<dbReference type="Gene3D" id="1.20.1070.10">
    <property type="entry name" value="Rhodopsin 7-helix transmembrane proteins"/>
    <property type="match status" value="1"/>
</dbReference>
<dbReference type="Pfam" id="PF10324">
    <property type="entry name" value="7TM_GPCR_Srw"/>
    <property type="match status" value="1"/>
</dbReference>
<evidence type="ECO:0000313" key="2">
    <source>
        <dbReference type="Proteomes" id="UP000887565"/>
    </source>
</evidence>
<organism evidence="2 3">
    <name type="scientific">Romanomermis culicivorax</name>
    <name type="common">Nematode worm</name>
    <dbReference type="NCBI Taxonomy" id="13658"/>
    <lineage>
        <taxon>Eukaryota</taxon>
        <taxon>Metazoa</taxon>
        <taxon>Ecdysozoa</taxon>
        <taxon>Nematoda</taxon>
        <taxon>Enoplea</taxon>
        <taxon>Dorylaimia</taxon>
        <taxon>Mermithida</taxon>
        <taxon>Mermithoidea</taxon>
        <taxon>Mermithidae</taxon>
        <taxon>Romanomermis</taxon>
    </lineage>
</organism>
<keyword evidence="2" id="KW-1185">Reference proteome</keyword>
<accession>A0A915KFB6</accession>
<dbReference type="Proteomes" id="UP000887565">
    <property type="component" value="Unplaced"/>
</dbReference>
<dbReference type="PANTHER" id="PTHR46273:SF4">
    <property type="entry name" value="AT19640P"/>
    <property type="match status" value="1"/>
</dbReference>
<dbReference type="InterPro" id="IPR019427">
    <property type="entry name" value="7TM_GPCR_serpentine_rcpt_Srw"/>
</dbReference>
<keyword evidence="1" id="KW-0812">Transmembrane</keyword>
<proteinExistence type="predicted"/>
<dbReference type="SUPFAM" id="SSF81321">
    <property type="entry name" value="Family A G protein-coupled receptor-like"/>
    <property type="match status" value="1"/>
</dbReference>
<feature type="transmembrane region" description="Helical" evidence="1">
    <location>
        <begin position="85"/>
        <end position="109"/>
    </location>
</feature>
<keyword evidence="1" id="KW-1133">Transmembrane helix</keyword>
<reference evidence="3" key="1">
    <citation type="submission" date="2022-11" db="UniProtKB">
        <authorList>
            <consortium name="WormBaseParasite"/>
        </authorList>
    </citation>
    <scope>IDENTIFICATION</scope>
</reference>
<name>A0A915KFB6_ROMCU</name>
<dbReference type="InterPro" id="IPR053219">
    <property type="entry name" value="GPCR_Dmsr-1"/>
</dbReference>
<keyword evidence="1" id="KW-0472">Membrane</keyword>
<feature type="transmembrane region" description="Helical" evidence="1">
    <location>
        <begin position="54"/>
        <end position="73"/>
    </location>
</feature>
<protein>
    <submittedName>
        <fullName evidence="3">G-protein coupled receptors family 1 profile domain-containing protein</fullName>
    </submittedName>
</protein>
<sequence>MVYSQVGDLKRAIHKKHKHGTKKTFTTTRMSNLTYTSSGLIEFSNAYTVIHKPLSLAICIFGTTANALNILILSKRSMRSSTNSILTGLSIAQLLLLINYTILLCFNHLMETCLVTRTS</sequence>
<dbReference type="GO" id="GO:0005886">
    <property type="term" value="C:plasma membrane"/>
    <property type="evidence" value="ECO:0007669"/>
    <property type="project" value="TreeGrafter"/>
</dbReference>
<dbReference type="GO" id="GO:0008528">
    <property type="term" value="F:G protein-coupled peptide receptor activity"/>
    <property type="evidence" value="ECO:0007669"/>
    <property type="project" value="InterPro"/>
</dbReference>
<dbReference type="AlphaFoldDB" id="A0A915KFB6"/>